<evidence type="ECO:0000313" key="2">
    <source>
        <dbReference type="Proteomes" id="UP000054018"/>
    </source>
</evidence>
<dbReference type="OrthoDB" id="5973539at2759"/>
<dbReference type="HOGENOM" id="CLU_1310565_0_0_1"/>
<organism evidence="1 2">
    <name type="scientific">Pisolithus microcarpus 441</name>
    <dbReference type="NCBI Taxonomy" id="765257"/>
    <lineage>
        <taxon>Eukaryota</taxon>
        <taxon>Fungi</taxon>
        <taxon>Dikarya</taxon>
        <taxon>Basidiomycota</taxon>
        <taxon>Agaricomycotina</taxon>
        <taxon>Agaricomycetes</taxon>
        <taxon>Agaricomycetidae</taxon>
        <taxon>Boletales</taxon>
        <taxon>Sclerodermatineae</taxon>
        <taxon>Pisolithaceae</taxon>
        <taxon>Pisolithus</taxon>
    </lineage>
</organism>
<dbReference type="EMBL" id="KN833700">
    <property type="protein sequence ID" value="KIK26777.1"/>
    <property type="molecule type" value="Genomic_DNA"/>
</dbReference>
<evidence type="ECO:0000313" key="1">
    <source>
        <dbReference type="EMBL" id="KIK26777.1"/>
    </source>
</evidence>
<reference evidence="1 2" key="1">
    <citation type="submission" date="2014-04" db="EMBL/GenBank/DDBJ databases">
        <authorList>
            <consortium name="DOE Joint Genome Institute"/>
            <person name="Kuo A."/>
            <person name="Kohler A."/>
            <person name="Costa M.D."/>
            <person name="Nagy L.G."/>
            <person name="Floudas D."/>
            <person name="Copeland A."/>
            <person name="Barry K.W."/>
            <person name="Cichocki N."/>
            <person name="Veneault-Fourrey C."/>
            <person name="LaButti K."/>
            <person name="Lindquist E.A."/>
            <person name="Lipzen A."/>
            <person name="Lundell T."/>
            <person name="Morin E."/>
            <person name="Murat C."/>
            <person name="Sun H."/>
            <person name="Tunlid A."/>
            <person name="Henrissat B."/>
            <person name="Grigoriev I.V."/>
            <person name="Hibbett D.S."/>
            <person name="Martin F."/>
            <person name="Nordberg H.P."/>
            <person name="Cantor M.N."/>
            <person name="Hua S.X."/>
        </authorList>
    </citation>
    <scope>NUCLEOTIDE SEQUENCE [LARGE SCALE GENOMIC DNA]</scope>
    <source>
        <strain evidence="1 2">441</strain>
    </source>
</reference>
<reference evidence="2" key="2">
    <citation type="submission" date="2015-01" db="EMBL/GenBank/DDBJ databases">
        <title>Evolutionary Origins and Diversification of the Mycorrhizal Mutualists.</title>
        <authorList>
            <consortium name="DOE Joint Genome Institute"/>
            <consortium name="Mycorrhizal Genomics Consortium"/>
            <person name="Kohler A."/>
            <person name="Kuo A."/>
            <person name="Nagy L.G."/>
            <person name="Floudas D."/>
            <person name="Copeland A."/>
            <person name="Barry K.W."/>
            <person name="Cichocki N."/>
            <person name="Veneault-Fourrey C."/>
            <person name="LaButti K."/>
            <person name="Lindquist E.A."/>
            <person name="Lipzen A."/>
            <person name="Lundell T."/>
            <person name="Morin E."/>
            <person name="Murat C."/>
            <person name="Riley R."/>
            <person name="Ohm R."/>
            <person name="Sun H."/>
            <person name="Tunlid A."/>
            <person name="Henrissat B."/>
            <person name="Grigoriev I.V."/>
            <person name="Hibbett D.S."/>
            <person name="Martin F."/>
        </authorList>
    </citation>
    <scope>NUCLEOTIDE SEQUENCE [LARGE SCALE GENOMIC DNA]</scope>
    <source>
        <strain evidence="2">441</strain>
    </source>
</reference>
<name>A0A0C9ZX14_9AGAM</name>
<proteinExistence type="predicted"/>
<dbReference type="Proteomes" id="UP000054018">
    <property type="component" value="Unassembled WGS sequence"/>
</dbReference>
<dbReference type="STRING" id="765257.A0A0C9ZX14"/>
<protein>
    <submittedName>
        <fullName evidence="1">Uncharacterized protein</fullName>
    </submittedName>
</protein>
<accession>A0A0C9ZX14</accession>
<gene>
    <name evidence="1" type="ORF">PISMIDRAFT_8794</name>
</gene>
<keyword evidence="2" id="KW-1185">Reference proteome</keyword>
<dbReference type="AlphaFoldDB" id="A0A0C9ZX14"/>
<sequence>MTAQPNTLGRHATKAWNGFQGACGVSGMRKVIDPLNPDLISAAWEAPSRTIQFNVQAAHKFEINGNSYSLSYISLFISSTIYILSSLDSYRWLSPIYTAIAARALIFHELDNLVIGLKGFVAVGLEEVSRCKITVEGQAEGREILGPFTLAAPPIILSSVRIPLCKSSLMVNRGRYRMSEEAFYTLELEWRGTKYSIASSRCLTMQESTV</sequence>